<keyword evidence="2" id="KW-1185">Reference proteome</keyword>
<sequence>MQRIAYEFETFSCSFSPKLITAKNQFDHLFGLKCQAKDLFCYLHDFIIIWDKDIYHECPLYKITLEDFKYDKDSDILISESHLAVQASGIQIISNVSVLTTVKGIYLSGKINQDINNKVPQSSTVEEMKELLLADNDYRIFEDIKQKNEKLFNECLNFKSTLNLFSKNEEKYLTHFLKDGSSITFYTTFIKRTVCLQVSNLVHCNRVIQCIQLINQNYTIIKELNVTHNPLLLDGIDLLSLFQEIVNHEMSAGTWYSHSSDISNIKANVIETRMEIKNGLNMIFTKTFGIIAMQFLCQMFPILDIKFREK</sequence>
<dbReference type="OrthoDB" id="10172201at2759"/>
<gene>
    <name evidence="1" type="ORF">BpHYR1_002465</name>
</gene>
<name>A0A3M7SAY0_BRAPC</name>
<accession>A0A3M7SAY0</accession>
<organism evidence="1 2">
    <name type="scientific">Brachionus plicatilis</name>
    <name type="common">Marine rotifer</name>
    <name type="synonym">Brachionus muelleri</name>
    <dbReference type="NCBI Taxonomy" id="10195"/>
    <lineage>
        <taxon>Eukaryota</taxon>
        <taxon>Metazoa</taxon>
        <taxon>Spiralia</taxon>
        <taxon>Gnathifera</taxon>
        <taxon>Rotifera</taxon>
        <taxon>Eurotatoria</taxon>
        <taxon>Monogononta</taxon>
        <taxon>Pseudotrocha</taxon>
        <taxon>Ploima</taxon>
        <taxon>Brachionidae</taxon>
        <taxon>Brachionus</taxon>
    </lineage>
</organism>
<dbReference type="Proteomes" id="UP000276133">
    <property type="component" value="Unassembled WGS sequence"/>
</dbReference>
<protein>
    <submittedName>
        <fullName evidence="1">Uncharacterized protein</fullName>
    </submittedName>
</protein>
<evidence type="ECO:0000313" key="2">
    <source>
        <dbReference type="Proteomes" id="UP000276133"/>
    </source>
</evidence>
<dbReference type="EMBL" id="REGN01001719">
    <property type="protein sequence ID" value="RNA32964.1"/>
    <property type="molecule type" value="Genomic_DNA"/>
</dbReference>
<proteinExistence type="predicted"/>
<reference evidence="1 2" key="1">
    <citation type="journal article" date="2018" name="Sci. Rep.">
        <title>Genomic signatures of local adaptation to the degree of environmental predictability in rotifers.</title>
        <authorList>
            <person name="Franch-Gras L."/>
            <person name="Hahn C."/>
            <person name="Garcia-Roger E.M."/>
            <person name="Carmona M.J."/>
            <person name="Serra M."/>
            <person name="Gomez A."/>
        </authorList>
    </citation>
    <scope>NUCLEOTIDE SEQUENCE [LARGE SCALE GENOMIC DNA]</scope>
    <source>
        <strain evidence="1">HYR1</strain>
    </source>
</reference>
<evidence type="ECO:0000313" key="1">
    <source>
        <dbReference type="EMBL" id="RNA32964.1"/>
    </source>
</evidence>
<dbReference type="AlphaFoldDB" id="A0A3M7SAY0"/>
<comment type="caution">
    <text evidence="1">The sequence shown here is derived from an EMBL/GenBank/DDBJ whole genome shotgun (WGS) entry which is preliminary data.</text>
</comment>